<feature type="coiled-coil region" evidence="1">
    <location>
        <begin position="15"/>
        <end position="49"/>
    </location>
</feature>
<evidence type="ECO:0000313" key="3">
    <source>
        <dbReference type="EMBL" id="GAA5023728.1"/>
    </source>
</evidence>
<gene>
    <name evidence="3" type="ORF">GCM10023335_56720</name>
</gene>
<dbReference type="Proteomes" id="UP001501759">
    <property type="component" value="Unassembled WGS sequence"/>
</dbReference>
<organism evidence="3 4">
    <name type="scientific">Streptomyces siamensis</name>
    <dbReference type="NCBI Taxonomy" id="1274986"/>
    <lineage>
        <taxon>Bacteria</taxon>
        <taxon>Bacillati</taxon>
        <taxon>Actinomycetota</taxon>
        <taxon>Actinomycetes</taxon>
        <taxon>Kitasatosporales</taxon>
        <taxon>Streptomycetaceae</taxon>
        <taxon>Streptomyces</taxon>
    </lineage>
</organism>
<evidence type="ECO:0000313" key="4">
    <source>
        <dbReference type="Proteomes" id="UP001501759"/>
    </source>
</evidence>
<reference evidence="4" key="1">
    <citation type="journal article" date="2019" name="Int. J. Syst. Evol. Microbiol.">
        <title>The Global Catalogue of Microorganisms (GCM) 10K type strain sequencing project: providing services to taxonomists for standard genome sequencing and annotation.</title>
        <authorList>
            <consortium name="The Broad Institute Genomics Platform"/>
            <consortium name="The Broad Institute Genome Sequencing Center for Infectious Disease"/>
            <person name="Wu L."/>
            <person name="Ma J."/>
        </authorList>
    </citation>
    <scope>NUCLEOTIDE SEQUENCE [LARGE SCALE GENOMIC DNA]</scope>
    <source>
        <strain evidence="4">JCM 18409</strain>
    </source>
</reference>
<feature type="region of interest" description="Disordered" evidence="2">
    <location>
        <begin position="56"/>
        <end position="77"/>
    </location>
</feature>
<name>A0ABP9JA28_9ACTN</name>
<sequence>MTMASENRPAFTATVAALTAKATELEIRVHELHRALADLNVQMQEVSNALCQASRSATPYDDAIDGEADDHLPDTAP</sequence>
<protein>
    <submittedName>
        <fullName evidence="3">Uncharacterized protein</fullName>
    </submittedName>
</protein>
<proteinExistence type="predicted"/>
<evidence type="ECO:0000256" key="1">
    <source>
        <dbReference type="SAM" id="Coils"/>
    </source>
</evidence>
<dbReference type="EMBL" id="BAABKB010000023">
    <property type="protein sequence ID" value="GAA5023728.1"/>
    <property type="molecule type" value="Genomic_DNA"/>
</dbReference>
<keyword evidence="4" id="KW-1185">Reference proteome</keyword>
<comment type="caution">
    <text evidence="3">The sequence shown here is derived from an EMBL/GenBank/DDBJ whole genome shotgun (WGS) entry which is preliminary data.</text>
</comment>
<evidence type="ECO:0000256" key="2">
    <source>
        <dbReference type="SAM" id="MobiDB-lite"/>
    </source>
</evidence>
<dbReference type="RefSeq" id="WP_345655249.1">
    <property type="nucleotide sequence ID" value="NZ_BAABKB010000023.1"/>
</dbReference>
<keyword evidence="1" id="KW-0175">Coiled coil</keyword>
<accession>A0ABP9JA28</accession>